<accession>A0ABY7V5I2</accession>
<name>A0ABY7V5I2_9DEIO</name>
<keyword evidence="1" id="KW-0614">Plasmid</keyword>
<dbReference type="RefSeq" id="WP_273991224.1">
    <property type="nucleotide sequence ID" value="NZ_BAABQT010000008.1"/>
</dbReference>
<evidence type="ECO:0008006" key="3">
    <source>
        <dbReference type="Google" id="ProtNLM"/>
    </source>
</evidence>
<dbReference type="EMBL" id="CP115166">
    <property type="protein sequence ID" value="WDA60447.1"/>
    <property type="molecule type" value="Genomic_DNA"/>
</dbReference>
<dbReference type="Proteomes" id="UP001217044">
    <property type="component" value="Plasmid pDATS01"/>
</dbReference>
<keyword evidence="2" id="KW-1185">Reference proteome</keyword>
<geneLocation type="plasmid" evidence="1 2">
    <name>pDATS01</name>
</geneLocation>
<evidence type="ECO:0000313" key="2">
    <source>
        <dbReference type="Proteomes" id="UP001217044"/>
    </source>
</evidence>
<sequence length="48" mass="5564">MRSSRHCWQVRPGANDIARALHDWWCANLGRPMRRTRHAALNAALNLL</sequence>
<evidence type="ECO:0000313" key="1">
    <source>
        <dbReference type="EMBL" id="WDA60447.1"/>
    </source>
</evidence>
<gene>
    <name evidence="1" type="ORF">M8445_15670</name>
</gene>
<protein>
    <recommendedName>
        <fullName evidence="3">Transposase</fullName>
    </recommendedName>
</protein>
<proteinExistence type="predicted"/>
<organism evidence="1 2">
    <name type="scientific">Deinococcus aquaticus</name>
    <dbReference type="NCBI Taxonomy" id="328692"/>
    <lineage>
        <taxon>Bacteria</taxon>
        <taxon>Thermotogati</taxon>
        <taxon>Deinococcota</taxon>
        <taxon>Deinococci</taxon>
        <taxon>Deinococcales</taxon>
        <taxon>Deinococcaceae</taxon>
        <taxon>Deinococcus</taxon>
    </lineage>
</organism>
<reference evidence="1 2" key="1">
    <citation type="submission" date="2022-12" db="EMBL/GenBank/DDBJ databases">
        <title>Genome Sequence of Deinococcus aquaticus Type Strain PB314.</title>
        <authorList>
            <person name="Albert C."/>
            <person name="Hill J."/>
            <person name="Boren L."/>
            <person name="Scholz-Ng S."/>
            <person name="Fatema N."/>
            <person name="Grosso R."/>
            <person name="Soboslay E."/>
            <person name="Tuohy J."/>
        </authorList>
    </citation>
    <scope>NUCLEOTIDE SEQUENCE [LARGE SCALE GENOMIC DNA]</scope>
    <source>
        <strain evidence="1 2">PB-314</strain>
        <plasmid evidence="1 2">pDATS01</plasmid>
    </source>
</reference>